<dbReference type="Proteomes" id="UP000253490">
    <property type="component" value="Unassembled WGS sequence"/>
</dbReference>
<feature type="binding site" evidence="17">
    <location>
        <begin position="88"/>
        <end position="89"/>
    </location>
    <ligand>
        <name>ATP</name>
        <dbReference type="ChEBI" id="CHEBI:30616"/>
    </ligand>
</feature>
<reference evidence="20 21" key="1">
    <citation type="submission" date="2018-06" db="EMBL/GenBank/DDBJ databases">
        <title>Genomic Encyclopedia of Type Strains, Phase IV (KMG-IV): sequencing the most valuable type-strain genomes for metagenomic binning, comparative biology and taxonomic classification.</title>
        <authorList>
            <person name="Goeker M."/>
        </authorList>
    </citation>
    <scope>NUCLEOTIDE SEQUENCE [LARGE SCALE GENOMIC DNA]</scope>
    <source>
        <strain evidence="20 21">DSM 22112</strain>
    </source>
</reference>
<evidence type="ECO:0000256" key="19">
    <source>
        <dbReference type="SAM" id="Phobius"/>
    </source>
</evidence>
<evidence type="ECO:0000256" key="14">
    <source>
        <dbReference type="ARBA" id="ARBA00023264"/>
    </source>
</evidence>
<keyword evidence="21" id="KW-1185">Reference proteome</keyword>
<keyword evidence="18" id="KW-0479">Metal-binding</keyword>
<evidence type="ECO:0000256" key="18">
    <source>
        <dbReference type="PIRSR" id="PIRSR600829-4"/>
    </source>
</evidence>
<dbReference type="Pfam" id="PF01219">
    <property type="entry name" value="DAGK_prokar"/>
    <property type="match status" value="1"/>
</dbReference>
<comment type="cofactor">
    <cofactor evidence="18">
        <name>Mg(2+)</name>
        <dbReference type="ChEBI" id="CHEBI:18420"/>
    </cofactor>
    <text evidence="18">Mn(2+), Zn(2+), Cd(2+) and Co(2+) support activity to lesser extents.</text>
</comment>
<dbReference type="EMBL" id="QNRX01000002">
    <property type="protein sequence ID" value="RBP68911.1"/>
    <property type="molecule type" value="Genomic_DNA"/>
</dbReference>
<evidence type="ECO:0000313" key="20">
    <source>
        <dbReference type="EMBL" id="RBP68911.1"/>
    </source>
</evidence>
<dbReference type="GO" id="GO:0005524">
    <property type="term" value="F:ATP binding"/>
    <property type="evidence" value="ECO:0007669"/>
    <property type="project" value="UniProtKB-KW"/>
</dbReference>
<gene>
    <name evidence="20" type="ORF">DES36_10251</name>
</gene>
<dbReference type="PANTHER" id="PTHR34299:SF1">
    <property type="entry name" value="DIACYLGLYCEROL KINASE"/>
    <property type="match status" value="1"/>
</dbReference>
<dbReference type="GO" id="GO:0016301">
    <property type="term" value="F:kinase activity"/>
    <property type="evidence" value="ECO:0007669"/>
    <property type="project" value="UniProtKB-KW"/>
</dbReference>
<feature type="transmembrane region" description="Helical" evidence="19">
    <location>
        <begin position="90"/>
        <end position="111"/>
    </location>
</feature>
<evidence type="ECO:0000256" key="17">
    <source>
        <dbReference type="PIRSR" id="PIRSR600829-3"/>
    </source>
</evidence>
<dbReference type="GO" id="GO:0046872">
    <property type="term" value="F:metal ion binding"/>
    <property type="evidence" value="ECO:0007669"/>
    <property type="project" value="UniProtKB-KW"/>
</dbReference>
<keyword evidence="6 19" id="KW-0812">Transmembrane</keyword>
<feature type="transmembrane region" description="Helical" evidence="19">
    <location>
        <begin position="48"/>
        <end position="69"/>
    </location>
</feature>
<feature type="binding site" evidence="16">
    <location>
        <position position="63"/>
    </location>
    <ligand>
        <name>substrate</name>
    </ligand>
</feature>
<feature type="binding site" evidence="17">
    <location>
        <position position="70"/>
    </location>
    <ligand>
        <name>ATP</name>
        <dbReference type="ChEBI" id="CHEBI:30616"/>
    </ligand>
</feature>
<dbReference type="InterPro" id="IPR033717">
    <property type="entry name" value="UDPK"/>
</dbReference>
<dbReference type="GO" id="GO:0008654">
    <property type="term" value="P:phospholipid biosynthetic process"/>
    <property type="evidence" value="ECO:0007669"/>
    <property type="project" value="UniProtKB-KW"/>
</dbReference>
<dbReference type="GO" id="GO:0005886">
    <property type="term" value="C:plasma membrane"/>
    <property type="evidence" value="ECO:0007669"/>
    <property type="project" value="UniProtKB-SubCell"/>
</dbReference>
<feature type="transmembrane region" description="Helical" evidence="19">
    <location>
        <begin position="25"/>
        <end position="42"/>
    </location>
</feature>
<evidence type="ECO:0000256" key="9">
    <source>
        <dbReference type="ARBA" id="ARBA00022840"/>
    </source>
</evidence>
<organism evidence="20 21">
    <name type="scientific">Alkalibaculum bacchi</name>
    <dbReference type="NCBI Taxonomy" id="645887"/>
    <lineage>
        <taxon>Bacteria</taxon>
        <taxon>Bacillati</taxon>
        <taxon>Bacillota</taxon>
        <taxon>Clostridia</taxon>
        <taxon>Eubacteriales</taxon>
        <taxon>Eubacteriaceae</taxon>
        <taxon>Alkalibaculum</taxon>
    </lineage>
</organism>
<keyword evidence="10 19" id="KW-1133">Transmembrane helix</keyword>
<dbReference type="Gene3D" id="1.10.287.3610">
    <property type="match status" value="1"/>
</dbReference>
<keyword evidence="4" id="KW-0444">Lipid biosynthesis</keyword>
<evidence type="ECO:0000256" key="13">
    <source>
        <dbReference type="ARBA" id="ARBA00023209"/>
    </source>
</evidence>
<sequence length="116" mass="13059">MKKLISSFKYAFQGIQYAFTTQRNIKIHFGIGIIVLLLGIYLKLSLLQWCILFLTINMVITAEMINTALEKTIDLVTEEYRILAKIVKDVAAGAVLISAIFSVIIGILLFYPKIFG</sequence>
<proteinExistence type="inferred from homology"/>
<evidence type="ECO:0000256" key="16">
    <source>
        <dbReference type="PIRSR" id="PIRSR600829-2"/>
    </source>
</evidence>
<evidence type="ECO:0000256" key="2">
    <source>
        <dbReference type="ARBA" id="ARBA00005967"/>
    </source>
</evidence>
<evidence type="ECO:0000256" key="5">
    <source>
        <dbReference type="ARBA" id="ARBA00022679"/>
    </source>
</evidence>
<keyword evidence="13" id="KW-0594">Phospholipid biosynthesis</keyword>
<keyword evidence="14" id="KW-1208">Phospholipid metabolism</keyword>
<keyword evidence="9 17" id="KW-0067">ATP-binding</keyword>
<name>A0A366IF45_9FIRM</name>
<keyword evidence="11" id="KW-0443">Lipid metabolism</keyword>
<evidence type="ECO:0000256" key="10">
    <source>
        <dbReference type="ARBA" id="ARBA00022989"/>
    </source>
</evidence>
<evidence type="ECO:0000313" key="21">
    <source>
        <dbReference type="Proteomes" id="UP000253490"/>
    </source>
</evidence>
<dbReference type="RefSeq" id="WP_113919484.1">
    <property type="nucleotide sequence ID" value="NZ_QNRX01000002.1"/>
</dbReference>
<keyword evidence="5" id="KW-0808">Transferase</keyword>
<dbReference type="InterPro" id="IPR000829">
    <property type="entry name" value="DAGK"/>
</dbReference>
<evidence type="ECO:0000256" key="3">
    <source>
        <dbReference type="ARBA" id="ARBA00022475"/>
    </source>
</evidence>
<comment type="similarity">
    <text evidence="2">Belongs to the bacterial diacylglycerol kinase family.</text>
</comment>
<keyword evidence="12 19" id="KW-0472">Membrane</keyword>
<evidence type="ECO:0000256" key="6">
    <source>
        <dbReference type="ARBA" id="ARBA00022692"/>
    </source>
</evidence>
<keyword evidence="3" id="KW-1003">Cell membrane</keyword>
<evidence type="ECO:0000256" key="11">
    <source>
        <dbReference type="ARBA" id="ARBA00023098"/>
    </source>
</evidence>
<evidence type="ECO:0000256" key="4">
    <source>
        <dbReference type="ARBA" id="ARBA00022516"/>
    </source>
</evidence>
<evidence type="ECO:0000256" key="15">
    <source>
        <dbReference type="PIRSR" id="PIRSR600829-1"/>
    </source>
</evidence>
<keyword evidence="7 17" id="KW-0547">Nucleotide-binding</keyword>
<dbReference type="PANTHER" id="PTHR34299">
    <property type="entry name" value="DIACYLGLYCEROL KINASE"/>
    <property type="match status" value="1"/>
</dbReference>
<evidence type="ECO:0000256" key="7">
    <source>
        <dbReference type="ARBA" id="ARBA00022741"/>
    </source>
</evidence>
<accession>A0A366IF45</accession>
<comment type="caution">
    <text evidence="20">The sequence shown here is derived from an EMBL/GenBank/DDBJ whole genome shotgun (WGS) entry which is preliminary data.</text>
</comment>
<evidence type="ECO:0000256" key="1">
    <source>
        <dbReference type="ARBA" id="ARBA00004651"/>
    </source>
</evidence>
<comment type="subcellular location">
    <subcellularLocation>
        <location evidence="1">Cell membrane</location>
        <topology evidence="1">Multi-pass membrane protein</topology>
    </subcellularLocation>
</comment>
<evidence type="ECO:0000256" key="8">
    <source>
        <dbReference type="ARBA" id="ARBA00022777"/>
    </source>
</evidence>
<dbReference type="OrthoDB" id="9789934at2"/>
<protein>
    <submittedName>
        <fullName evidence="20">Diacylglycerol kinase</fullName>
    </submittedName>
</protein>
<dbReference type="InterPro" id="IPR036945">
    <property type="entry name" value="DAGK_sf"/>
</dbReference>
<dbReference type="CDD" id="cd14265">
    <property type="entry name" value="UDPK_IM_like"/>
    <property type="match status" value="1"/>
</dbReference>
<keyword evidence="18" id="KW-0460">Magnesium</keyword>
<feature type="binding site" evidence="18">
    <location>
        <position position="70"/>
    </location>
    <ligand>
        <name>a divalent metal cation</name>
        <dbReference type="ChEBI" id="CHEBI:60240"/>
    </ligand>
</feature>
<feature type="binding site" evidence="17">
    <location>
        <position position="10"/>
    </location>
    <ligand>
        <name>ATP</name>
        <dbReference type="ChEBI" id="CHEBI:30616"/>
    </ligand>
</feature>
<feature type="active site" description="Proton acceptor" evidence="15">
    <location>
        <position position="63"/>
    </location>
</feature>
<dbReference type="AlphaFoldDB" id="A0A366IF45"/>
<keyword evidence="8 20" id="KW-0418">Kinase</keyword>
<evidence type="ECO:0000256" key="12">
    <source>
        <dbReference type="ARBA" id="ARBA00023136"/>
    </source>
</evidence>